<dbReference type="RefSeq" id="WP_036180236.1">
    <property type="nucleotide sequence ID" value="NZ_AVCZ01000070.1"/>
</dbReference>
<dbReference type="NCBIfam" id="TIGR00254">
    <property type="entry name" value="GGDEF"/>
    <property type="match status" value="1"/>
</dbReference>
<feature type="domain" description="GGDEF" evidence="4">
    <location>
        <begin position="174"/>
        <end position="304"/>
    </location>
</feature>
<dbReference type="CDD" id="cd00130">
    <property type="entry name" value="PAS"/>
    <property type="match status" value="1"/>
</dbReference>
<dbReference type="Gene3D" id="3.20.20.450">
    <property type="entry name" value="EAL domain"/>
    <property type="match status" value="1"/>
</dbReference>
<feature type="domain" description="PAS" evidence="1">
    <location>
        <begin position="19"/>
        <end position="76"/>
    </location>
</feature>
<evidence type="ECO:0000259" key="1">
    <source>
        <dbReference type="PROSITE" id="PS50112"/>
    </source>
</evidence>
<dbReference type="Gene3D" id="3.30.450.20">
    <property type="entry name" value="PAS domain"/>
    <property type="match status" value="1"/>
</dbReference>
<dbReference type="PROSITE" id="PS50883">
    <property type="entry name" value="EAL"/>
    <property type="match status" value="1"/>
</dbReference>
<dbReference type="FunFam" id="3.20.20.450:FF:000001">
    <property type="entry name" value="Cyclic di-GMP phosphodiesterase yahA"/>
    <property type="match status" value="1"/>
</dbReference>
<dbReference type="SMART" id="SM00052">
    <property type="entry name" value="EAL"/>
    <property type="match status" value="1"/>
</dbReference>
<dbReference type="InterPro" id="IPR052155">
    <property type="entry name" value="Biofilm_reg_signaling"/>
</dbReference>
<accession>A0A0A3IRB4</accession>
<dbReference type="InterPro" id="IPR000700">
    <property type="entry name" value="PAS-assoc_C"/>
</dbReference>
<comment type="caution">
    <text evidence="5">The sequence shown here is derived from an EMBL/GenBank/DDBJ whole genome shotgun (WGS) entry which is preliminary data.</text>
</comment>
<keyword evidence="6" id="KW-1185">Reference proteome</keyword>
<proteinExistence type="predicted"/>
<evidence type="ECO:0000313" key="6">
    <source>
        <dbReference type="Proteomes" id="UP000030595"/>
    </source>
</evidence>
<gene>
    <name evidence="5" type="ORF">CD30_18790</name>
</gene>
<evidence type="ECO:0000313" key="5">
    <source>
        <dbReference type="EMBL" id="KGR87251.1"/>
    </source>
</evidence>
<dbReference type="CDD" id="cd01949">
    <property type="entry name" value="GGDEF"/>
    <property type="match status" value="1"/>
</dbReference>
<dbReference type="SMART" id="SM00267">
    <property type="entry name" value="GGDEF"/>
    <property type="match status" value="1"/>
</dbReference>
<dbReference type="Pfam" id="PF00990">
    <property type="entry name" value="GGDEF"/>
    <property type="match status" value="1"/>
</dbReference>
<sequence>MINQLSTSTKTTIEMTFEELKDIKSALDESVILAVTDAKGIITDVNERFCHISKYTREELIGQNHRILNSGYHPKSFFKEMWKTIGKGNTWNAEICNRAKDGSLYWVQTTIVPFLNDKGKPYQYISIRTDITAQKNIKIISHFANHDDLTGLPNRRNLSQRLNYYIKEAKKENTKFALFFIDVNRFRHINDSLGHNIGDLFLVEVAERFREIDEQGNSFFRLNGDEFVYILNAINKIQDMQSKIISIFKKPFHFETYEFFTSISIGISIFPDHGKEIEELLVSADIALYSAKKKKGNQFEVYQSNMEALNGRGLLLEAKLYNAIRNNTLELYYQPKIDIQENKIAGMEALLRWNDSELGFIPPDQFIPFAEESGLISEIGEWVLKNASLQINQWKKQFDFDLRVAVNISPTHFQEDNFTERLKKIINETNVDPKNLEIEITEMSMMNYHGDLIDKIKSIKELGITISVDDFGTGYSSLGYLKEFPVDALKIDRSFIVNMKDGDSGVAMVAAIISLAHALNLSVVAEGVETEVELNILKQQNCDFVQGYYFSKPLSVQDFTLKLVELSQK</sequence>
<dbReference type="InterPro" id="IPR043128">
    <property type="entry name" value="Rev_trsase/Diguanyl_cyclase"/>
</dbReference>
<evidence type="ECO:0000259" key="3">
    <source>
        <dbReference type="PROSITE" id="PS50883"/>
    </source>
</evidence>
<feature type="domain" description="EAL" evidence="3">
    <location>
        <begin position="313"/>
        <end position="567"/>
    </location>
</feature>
<dbReference type="SMART" id="SM00086">
    <property type="entry name" value="PAC"/>
    <property type="match status" value="1"/>
</dbReference>
<dbReference type="CDD" id="cd01948">
    <property type="entry name" value="EAL"/>
    <property type="match status" value="1"/>
</dbReference>
<dbReference type="InterPro" id="IPR001610">
    <property type="entry name" value="PAC"/>
</dbReference>
<dbReference type="InterPro" id="IPR035919">
    <property type="entry name" value="EAL_sf"/>
</dbReference>
<dbReference type="SUPFAM" id="SSF141868">
    <property type="entry name" value="EAL domain-like"/>
    <property type="match status" value="1"/>
</dbReference>
<dbReference type="SUPFAM" id="SSF55073">
    <property type="entry name" value="Nucleotide cyclase"/>
    <property type="match status" value="1"/>
</dbReference>
<dbReference type="Pfam" id="PF13426">
    <property type="entry name" value="PAS_9"/>
    <property type="match status" value="1"/>
</dbReference>
<dbReference type="PROSITE" id="PS50113">
    <property type="entry name" value="PAC"/>
    <property type="match status" value="1"/>
</dbReference>
<dbReference type="NCBIfam" id="TIGR00229">
    <property type="entry name" value="sensory_box"/>
    <property type="match status" value="1"/>
</dbReference>
<dbReference type="Gene3D" id="3.30.70.270">
    <property type="match status" value="1"/>
</dbReference>
<protein>
    <submittedName>
        <fullName evidence="5">Diguanylate cyclase</fullName>
    </submittedName>
</protein>
<dbReference type="PANTHER" id="PTHR44757">
    <property type="entry name" value="DIGUANYLATE CYCLASE DGCP"/>
    <property type="match status" value="1"/>
</dbReference>
<evidence type="ECO:0000259" key="4">
    <source>
        <dbReference type="PROSITE" id="PS50887"/>
    </source>
</evidence>
<dbReference type="AlphaFoldDB" id="A0A0A3IRB4"/>
<dbReference type="PROSITE" id="PS50887">
    <property type="entry name" value="GGDEF"/>
    <property type="match status" value="1"/>
</dbReference>
<dbReference type="Pfam" id="PF00563">
    <property type="entry name" value="EAL"/>
    <property type="match status" value="1"/>
</dbReference>
<dbReference type="InterPro" id="IPR000160">
    <property type="entry name" value="GGDEF_dom"/>
</dbReference>
<dbReference type="InterPro" id="IPR000014">
    <property type="entry name" value="PAS"/>
</dbReference>
<dbReference type="Proteomes" id="UP000030595">
    <property type="component" value="Unassembled WGS sequence"/>
</dbReference>
<dbReference type="InterPro" id="IPR035965">
    <property type="entry name" value="PAS-like_dom_sf"/>
</dbReference>
<organism evidence="5 6">
    <name type="scientific">Ureibacillus massiliensis 4400831 = CIP 108448 = CCUG 49529</name>
    <dbReference type="NCBI Taxonomy" id="1211035"/>
    <lineage>
        <taxon>Bacteria</taxon>
        <taxon>Bacillati</taxon>
        <taxon>Bacillota</taxon>
        <taxon>Bacilli</taxon>
        <taxon>Bacillales</taxon>
        <taxon>Caryophanaceae</taxon>
        <taxon>Ureibacillus</taxon>
    </lineage>
</organism>
<dbReference type="InterPro" id="IPR029787">
    <property type="entry name" value="Nucleotide_cyclase"/>
</dbReference>
<dbReference type="InterPro" id="IPR001633">
    <property type="entry name" value="EAL_dom"/>
</dbReference>
<dbReference type="eggNOG" id="COG5001">
    <property type="taxonomic scope" value="Bacteria"/>
</dbReference>
<evidence type="ECO:0000259" key="2">
    <source>
        <dbReference type="PROSITE" id="PS50113"/>
    </source>
</evidence>
<reference evidence="5 6" key="1">
    <citation type="submission" date="2014-02" db="EMBL/GenBank/DDBJ databases">
        <title>Draft genome sequence of Lysinibacillus massiliensis CCUG 49529.</title>
        <authorList>
            <person name="Zhang F."/>
            <person name="Wang G."/>
            <person name="Zhang L."/>
        </authorList>
    </citation>
    <scope>NUCLEOTIDE SEQUENCE [LARGE SCALE GENOMIC DNA]</scope>
    <source>
        <strain evidence="5 6">CCUG 49529</strain>
    </source>
</reference>
<dbReference type="SUPFAM" id="SSF55785">
    <property type="entry name" value="PYP-like sensor domain (PAS domain)"/>
    <property type="match status" value="1"/>
</dbReference>
<dbReference type="PANTHER" id="PTHR44757:SF2">
    <property type="entry name" value="BIOFILM ARCHITECTURE MAINTENANCE PROTEIN MBAA"/>
    <property type="match status" value="1"/>
</dbReference>
<dbReference type="PROSITE" id="PS50112">
    <property type="entry name" value="PAS"/>
    <property type="match status" value="1"/>
</dbReference>
<name>A0A0A3IRB4_9BACL</name>
<feature type="domain" description="PAC" evidence="2">
    <location>
        <begin position="89"/>
        <end position="143"/>
    </location>
</feature>
<dbReference type="EMBL" id="JPVQ01000070">
    <property type="protein sequence ID" value="KGR87251.1"/>
    <property type="molecule type" value="Genomic_DNA"/>
</dbReference>